<evidence type="ECO:0000313" key="1">
    <source>
        <dbReference type="EMBL" id="KAJ7211725.1"/>
    </source>
</evidence>
<dbReference type="EMBL" id="JARJCW010000025">
    <property type="protein sequence ID" value="KAJ7211725.1"/>
    <property type="molecule type" value="Genomic_DNA"/>
</dbReference>
<keyword evidence="2" id="KW-1185">Reference proteome</keyword>
<dbReference type="AlphaFoldDB" id="A0AAD6VH11"/>
<feature type="non-terminal residue" evidence="1">
    <location>
        <position position="1"/>
    </location>
</feature>
<dbReference type="Proteomes" id="UP001219525">
    <property type="component" value="Unassembled WGS sequence"/>
</dbReference>
<sequence>VITMYTRGGGKAGAHSILPICDNIGVPSYLLVQIFEQNYRRQFRQTRQKDMQLGIKHFAHITSASFLAQIPDPNIKASSINIDVGPAAYEIFQALHNEREKIGSAVATLNTVWRKGGQTISVLDFEEPEHPDREDEAGGCL</sequence>
<proteinExistence type="predicted"/>
<protein>
    <submittedName>
        <fullName evidence="1">Uncharacterized protein</fullName>
    </submittedName>
</protein>
<accession>A0AAD6VH11</accession>
<reference evidence="1" key="1">
    <citation type="submission" date="2023-03" db="EMBL/GenBank/DDBJ databases">
        <title>Massive genome expansion in bonnet fungi (Mycena s.s.) driven by repeated elements and novel gene families across ecological guilds.</title>
        <authorList>
            <consortium name="Lawrence Berkeley National Laboratory"/>
            <person name="Harder C.B."/>
            <person name="Miyauchi S."/>
            <person name="Viragh M."/>
            <person name="Kuo A."/>
            <person name="Thoen E."/>
            <person name="Andreopoulos B."/>
            <person name="Lu D."/>
            <person name="Skrede I."/>
            <person name="Drula E."/>
            <person name="Henrissat B."/>
            <person name="Morin E."/>
            <person name="Kohler A."/>
            <person name="Barry K."/>
            <person name="LaButti K."/>
            <person name="Morin E."/>
            <person name="Salamov A."/>
            <person name="Lipzen A."/>
            <person name="Mereny Z."/>
            <person name="Hegedus B."/>
            <person name="Baldrian P."/>
            <person name="Stursova M."/>
            <person name="Weitz H."/>
            <person name="Taylor A."/>
            <person name="Grigoriev I.V."/>
            <person name="Nagy L.G."/>
            <person name="Martin F."/>
            <person name="Kauserud H."/>
        </authorList>
    </citation>
    <scope>NUCLEOTIDE SEQUENCE</scope>
    <source>
        <strain evidence="1">9144</strain>
    </source>
</reference>
<comment type="caution">
    <text evidence="1">The sequence shown here is derived from an EMBL/GenBank/DDBJ whole genome shotgun (WGS) entry which is preliminary data.</text>
</comment>
<name>A0AAD6VH11_9AGAR</name>
<organism evidence="1 2">
    <name type="scientific">Mycena pura</name>
    <dbReference type="NCBI Taxonomy" id="153505"/>
    <lineage>
        <taxon>Eukaryota</taxon>
        <taxon>Fungi</taxon>
        <taxon>Dikarya</taxon>
        <taxon>Basidiomycota</taxon>
        <taxon>Agaricomycotina</taxon>
        <taxon>Agaricomycetes</taxon>
        <taxon>Agaricomycetidae</taxon>
        <taxon>Agaricales</taxon>
        <taxon>Marasmiineae</taxon>
        <taxon>Mycenaceae</taxon>
        <taxon>Mycena</taxon>
    </lineage>
</organism>
<gene>
    <name evidence="1" type="ORF">GGX14DRAFT_362431</name>
</gene>
<evidence type="ECO:0000313" key="2">
    <source>
        <dbReference type="Proteomes" id="UP001219525"/>
    </source>
</evidence>